<dbReference type="InterPro" id="IPR011761">
    <property type="entry name" value="ATP-grasp"/>
</dbReference>
<gene>
    <name evidence="3" type="ORF">IGS67_06270</name>
</gene>
<dbReference type="RefSeq" id="WP_192278862.1">
    <property type="nucleotide sequence ID" value="NZ_JACZDF010000002.1"/>
</dbReference>
<keyword evidence="1" id="KW-0067">ATP-binding</keyword>
<dbReference type="EMBL" id="JACZDF010000002">
    <property type="protein sequence ID" value="MBD9699101.1"/>
    <property type="molecule type" value="Genomic_DNA"/>
</dbReference>
<dbReference type="PANTHER" id="PTHR39217">
    <property type="match status" value="1"/>
</dbReference>
<dbReference type="Proteomes" id="UP000642107">
    <property type="component" value="Unassembled WGS sequence"/>
</dbReference>
<dbReference type="PROSITE" id="PS50975">
    <property type="entry name" value="ATP_GRASP"/>
    <property type="match status" value="1"/>
</dbReference>
<comment type="caution">
    <text evidence="3">The sequence shown here is derived from an EMBL/GenBank/DDBJ whole genome shotgun (WGS) entry which is preliminary data.</text>
</comment>
<sequence>MTTTRIALATCNFHPDLAEDDQHLQRALEKLGVEAVAAVWDDPEVDWSAFDLVVVRSVWDWSQRRDEFVTWAQGVPNLLNRAEILAWNTDKAYLRELDAAGMPTIPTIWLTPEQKLSSRAVHTRMPAHGDFVIKPTISRGARDTGRYQAGEATSRGTAIKRAVQLLADGREVMIQRYLTSVDTVGEAALVYIGGEFSHAVRKGAMLQGQFRGAAGLYKQESMSLREVSDAERELADRAVAFARERLQADHPGEDLLYARVDLVDGDDGSPLVLELEVVEPTLFLAFRPEAAEELAQAILARLA</sequence>
<dbReference type="SUPFAM" id="SSF56059">
    <property type="entry name" value="Glutathione synthetase ATP-binding domain-like"/>
    <property type="match status" value="1"/>
</dbReference>
<keyword evidence="4" id="KW-1185">Reference proteome</keyword>
<feature type="domain" description="ATP-grasp" evidence="2">
    <location>
        <begin position="94"/>
        <end position="303"/>
    </location>
</feature>
<evidence type="ECO:0000259" key="2">
    <source>
        <dbReference type="PROSITE" id="PS50975"/>
    </source>
</evidence>
<organism evidence="3 4">
    <name type="scientific">Flavimobilis rhizosphaerae</name>
    <dbReference type="NCBI Taxonomy" id="2775421"/>
    <lineage>
        <taxon>Bacteria</taxon>
        <taxon>Bacillati</taxon>
        <taxon>Actinomycetota</taxon>
        <taxon>Actinomycetes</taxon>
        <taxon>Micrococcales</taxon>
        <taxon>Jonesiaceae</taxon>
        <taxon>Flavimobilis</taxon>
    </lineage>
</organism>
<proteinExistence type="predicted"/>
<accession>A0ABR9DRT4</accession>
<keyword evidence="1" id="KW-0547">Nucleotide-binding</keyword>
<dbReference type="InterPro" id="IPR053191">
    <property type="entry name" value="DcsG_Biosynth_Enzyme"/>
</dbReference>
<evidence type="ECO:0000256" key="1">
    <source>
        <dbReference type="PROSITE-ProRule" id="PRU00409"/>
    </source>
</evidence>
<dbReference type="PANTHER" id="PTHR39217:SF1">
    <property type="entry name" value="GLUTATHIONE SYNTHETASE"/>
    <property type="match status" value="1"/>
</dbReference>
<evidence type="ECO:0000313" key="4">
    <source>
        <dbReference type="Proteomes" id="UP000642107"/>
    </source>
</evidence>
<reference evidence="3 4" key="1">
    <citation type="submission" date="2020-09" db="EMBL/GenBank/DDBJ databases">
        <title>Flavimobilis rhizosphaerae sp. nov., isolated from rhizosphere soil of Spartina alterniflora.</title>
        <authorList>
            <person name="Hanqin C."/>
        </authorList>
    </citation>
    <scope>NUCLEOTIDE SEQUENCE [LARGE SCALE GENOMIC DNA]</scope>
    <source>
        <strain evidence="3 4">GY 10621</strain>
    </source>
</reference>
<evidence type="ECO:0000313" key="3">
    <source>
        <dbReference type="EMBL" id="MBD9699101.1"/>
    </source>
</evidence>
<name>A0ABR9DRT4_9MICO</name>
<protein>
    <recommendedName>
        <fullName evidence="2">ATP-grasp domain-containing protein</fullName>
    </recommendedName>
</protein>